<dbReference type="InterPro" id="IPR044932">
    <property type="entry name" value="PfEMP1_ATS_sf"/>
</dbReference>
<dbReference type="GO" id="GO:0016020">
    <property type="term" value="C:membrane"/>
    <property type="evidence" value="ECO:0007669"/>
    <property type="project" value="InterPro"/>
</dbReference>
<feature type="domain" description="Duffy-antigen binding" evidence="4">
    <location>
        <begin position="3189"/>
        <end position="3370"/>
    </location>
</feature>
<evidence type="ECO:0000256" key="2">
    <source>
        <dbReference type="SAM" id="MobiDB-lite"/>
    </source>
</evidence>
<dbReference type="Pfam" id="PF21807">
    <property type="entry name" value="PfEMP1_CIDRalpha1_dom"/>
    <property type="match status" value="1"/>
</dbReference>
<evidence type="ECO:0000313" key="10">
    <source>
        <dbReference type="EMBL" id="SOV78732.1"/>
    </source>
</evidence>
<feature type="domain" description="Duffy-antigen binding" evidence="4">
    <location>
        <begin position="113"/>
        <end position="297"/>
    </location>
</feature>
<reference evidence="10 11" key="1">
    <citation type="submission" date="2016-09" db="EMBL/GenBank/DDBJ databases">
        <authorList>
            <consortium name="Pathogen Informatics"/>
        </authorList>
    </citation>
    <scope>NUCLEOTIDE SEQUENCE [LARGE SCALE GENOMIC DNA]</scope>
</reference>
<feature type="compositionally biased region" description="Basic and acidic residues" evidence="2">
    <location>
        <begin position="2658"/>
        <end position="2671"/>
    </location>
</feature>
<dbReference type="InterPro" id="IPR029211">
    <property type="entry name" value="PfEMP1_ATS"/>
</dbReference>
<feature type="domain" description="Cysteine-rich interdomain region 1 gamma" evidence="7">
    <location>
        <begin position="2427"/>
        <end position="2478"/>
    </location>
</feature>
<feature type="domain" description="Plasmodium falciparum erythrocyte membrane protein 1 acidic terminal segment" evidence="5">
    <location>
        <begin position="3572"/>
        <end position="3991"/>
    </location>
</feature>
<dbReference type="GO" id="GO:0046789">
    <property type="term" value="F:host cell surface receptor binding"/>
    <property type="evidence" value="ECO:0007669"/>
    <property type="project" value="InterPro"/>
</dbReference>
<dbReference type="Gene3D" id="1.20.58.830">
    <property type="match status" value="7"/>
</dbReference>
<dbReference type="FunFam" id="1.20.1310.20:FF:000001">
    <property type="entry name" value="Erythrocyte membrane protein 1, PfEMP1"/>
    <property type="match status" value="1"/>
</dbReference>
<dbReference type="FunFam" id="1.20.58.1930:FF:000001">
    <property type="entry name" value="Erythrocyte membrane protein 1, PfEMP1"/>
    <property type="match status" value="1"/>
</dbReference>
<dbReference type="InterPro" id="IPR042202">
    <property type="entry name" value="Duffy-ag-bd_sf"/>
</dbReference>
<dbReference type="VEuPathDB" id="PlasmoDB:PRG01_0907900"/>
<dbReference type="VEuPathDB" id="PlasmoDB:PRCDC_1039000"/>
<dbReference type="Pfam" id="PF15445">
    <property type="entry name" value="ATS"/>
    <property type="match status" value="1"/>
</dbReference>
<dbReference type="FunFam" id="1.20.58.830:FF:000021">
    <property type="entry name" value="Erythrocyte membrane protein 1, PfEMP1"/>
    <property type="match status" value="2"/>
</dbReference>
<feature type="region of interest" description="Disordered" evidence="2">
    <location>
        <begin position="3240"/>
        <end position="3260"/>
    </location>
</feature>
<sequence>MAPASHPTPTYNSVKDLLEDIGESIQKEAKNAAQKRSNGGLEGDLKKATFNGEINKTIDACQLHHTKHTNVKKDLQQQNSCHGREEERFSDELSGQCTYNRIKDSENSDNSIGACAPYRRLHLCDYNLENINSEKIATHNLLLEVLLAAKHEGKSLVEKHKKYNETNNDSNICIALARSFADIGDIIRGKDLFLGNQQEKKKLEENLKKIFGKIHENLYKNIKSKYNDTDNNYYQLREDWWNENRDQVWRAITCHAEAGDDYFKKSSGGVYSFSNGQCGHKQAKVLTDLDYVPQFLRWFDEWADDFCRIRNHKLKNIKDACRDDKKELYCSHNGYDCTKIIGNEEFFSRESKCTNCLVRCRLYDIWLENQRKEFEKQKKKYEKEIQKYVSDHSISNSNINREYNKEFYEKFGKNNYKGVDDFLNLLNKGRYCKTENAEEKIDFTITGNKGIFSRSQYCQVCPNCRVDCSSGTCKEKNDDNNCRKINVYSPGTAETTQITVLYSGDEQGNITQKLKYFCKDENKENGKNYQSWNCYYKDSDDNKCKMTSSSQKEPKHRDVISFYNFFDLWVKNLLIDTINWKNELTNCLNNTNVTDCNNDCNTNCKCFENWVKTKENEWKKVKKVYKKENGNMHNYYKKLNDLFEGYFFHVMNELKKEAKWNNLKKKLEEISDSSKEKEGNEDSEGAIKVLFDHLKEIAERCVDNNSNESCDSSKKVTQNPCAKTHGSDKVVSVKHIAEMMQHEAHTQLEERGGESNLKGDASKGEYRQGGNAEEFKKDKLCEITKDHSNCTYNFSKEPCDNKGNGLQIGDKWEEAKSQSSTLGVYVRPRRQHMCTSNLEFLETDDRPYSNNNGKLINDSFLGDVLLSAKSEAKKIKELYKTEYDEKSVCRAIRYSFADIGDIIRGRDMWDKDKGSTDMEGHLQNVFKKIKENLPGIKEKYKDGELYTKLREDWWEANRHQVWRAMKCAIEKGNITKCNGIPIEDYIPQRLRWMTEWAEWYCKAQKKAYEKLEGACGSCMSKDGGKNCYKGTKECTNCTQACKAYKTKIQEWEPQWRKIKNKYENLYGQAQTIAGNAGRTLFDKGDPDYQQVVDFLKQLHKANGGKDGKRGTVSPTTANTNIPYATAAGYIHQEIGIVGCDIQTEFCEKENGVTPSTVGSKPKEKYAFRDKPNDYDDACECDKSTEKKVPKKKKEENDDVCQIVKALIKNNNGNSDVGGCNLKYKNGRNKYPVWNCDSEIDQTNIGACMPPRRQKICLYFVAHQKLTGKIKTENDLRDAFIKTAAAETFVLWQKYKTDKNSDTKLLTQLESGTIPEDFKRQMFYTFGDYRDIFFDTDISKKENYVLKAKHKIDEIFPTTAKENETKRRKWWTKHGPEIWQGMLCALEKAGGNANMKSDSKYQYNSVKFSDDRNGPDLETFAKRPQFLRWMTEWGEEFCKKQKEAYGKLVTGCTGCTVSKDGIVSTDDCKKKCAECKRACVKYKGFVQKWLPQWIQQSDKYKQLYTKATINGTSSDPIETKLLEYLKKLNDQNGTTYDTSGKYINQKGYIKDCNESKQKNFDKNSSGGSEKEYALRDHPHDHENKCNCKAVTLPASKKSEMLEKEKKEEVCNLVKKLLEDNNGNTKSHGCTGKQYNGWNCNLRSMNNEHQGICVPPRRQKLCISDLETCKDKTKDALKKSFINCAAMETHFAWLYYKGNNKKAQEVLKSGKIPDDFLRIMYYTFSDYKDILFGTDILKNNGNTKQVIKNINEFFKCTKDNEEEEVKIKPEDWWEQNKSDIWKGMLCALPHSENFKDKDDYKNPPEEFSSRPQFLRWFTEWSDEFCTERKKLEDKVAEDCSEAKEYEGCNKPNTKVNGNGSCAKSCKDYEEYITKKKTQYDSQKKKFDTEKNGSEPEYKDISTKDPPEYLKEKCLDHSCDCIEKVKTITDYWEKPHTTYENPDLQKKCQCPTPPCEIVDKILGTKDGTGYRDGCKTKYGTMTRSEWLCNGKGKEDGDVVCIPPRRRRLFVQKLQDLKGDETQDDLRKAFIECAAVETFFAWHEYKKEKEREDKEKNEENITYISSVEEDLQKDLESGKISEEFKKRMFYTLADYRDICIGKGEVIDTLSGSEMDKIKKNIESVFSNSGNKESSVPNSVKQTTPDKWWDKYGKDIWEGMLCALSYDAKTKEKNETVKNVLFKDHGKLKEEYTYERVTFKGGFDDGSIAIGPLRSTDPHNAHQTTNTTLSKFVKRPPYFRYLEEWADEFCRKQKYKLEKIKVDCRGVNEGHRYCDDDGFDCNEMCPNKNGGFDSFKCVSCAKSCRFYKKWINTKKTEFEKQEQKYKNKIDDAQKSSGNIYDEEFVEKLNSDYSSAELFLKNLKGPCCNEDTGNGNINFMNTQETFKHAQYCSPCSEIRFKCIEDNSTGVTKNACNKTTFKLNEDNKYKKEDSEQVGILVSDNKVQSFAGDLENDCKDAGIFEGINENKWSCAYVCDVDICGLESDNVKKVGEEQIILIRALFKRWIEHFLKDYNQINDKTSHCMKKGEGSTCISGCQNKCKCVEKWIKSKTAEWKIVRDRFFKQYKVADIDQVYEVKSFLQQGPFYNEVLKAIKPFEKLDDFEESNECNDTTNSNNPKGTKKDVVQCLLHKLKKEIDDCKKEHGNSKGNVCSAESSIHTKNNPQRDSDTHDTDTLPHGDVAPPFCNVPPNPCSNKTATNVVGVEVVAKTIQEKGREEMLGRSGKDGGESGESVLRANAAEGKYERGGTSDDFKHINKITKEHSNAIRNRSDNPCCWKDPKRLEIGEKWKKRDKENPLHTEAYMPPRREHMCTSNLEYLNTNSVGFTGANASDSLLGDVLLTAKMEGQDIKNKLTKNGDDSLICRVLKYSFADIGDIIKGTDMWELNYGQKITQGNLVKIFKQIKEQITDETIKGKYACDTEDNKYLQLRKDWWESNRDQVWKAMTCKTNGITCDSSVPYDDYIPQRLRWMTEWAEWYCKMQKEAYTTLQKGCDGCRSWKCGSEKECEQCKKKCKEYEDKIKPWKKKWETISTKYKILFEETKKDTNDSAITKQDQDVVAFLKKLKNQNTDNEIYSTAEGYVHQELPNMGCKQQTRFCENPSGSTSSDGKDKDKEYAFLPHPDKYKDKCECKMPLPPPSSPTPTCNKKACEIADEILKKSNGGSSPIDGCYPKNYGNNYAEWMCDETKFKNGQRGACMPPRRQKLCVNKLQTFTDHTSNGLRHAFIECAVKEMFFLWQKYGEDKKKEKATDGGRTSTKPDDELKNGTIPDDFKRQMFYTFADYRDIFFGKDMGKDVAPVNQKIIALFPQIGKYYHANIRQKWWEVYGPEIWEAMLCALEKAGGKEGALTTAYDYKNVTFGSDKTTLEDFAKRPQFLRWMTEWGEHFCKEQKKEYNKLVEKCKDCDVDDDDKTCNGKCDVCQNECKKYKTWLQKWKTQYTTQSKKYDEDKVKELYKNISHVTSSTQAYQYLHTQLKQFTCENDDCKCMEHASKQQKQSSHGSNDSMPESLDEKPKEVKDKCNCVRDECTGLSVTGSGFPDGSAFGGGVPDTKCAAFKGGLPEKFEPPQYDPTNDILKSTIPIGIALALGSIAFLYMKKKTHTPVDLLRVLDIPKGDYGMPTKRSPNRYIPYKSAQYKGKSYIYLEGDTDEEKYAFMSDTTDITSSESEYEELDINDIYVPGSPKYKTLIEVVLEPSKRDIPSDDTPPSNKLTDEEWNKMKHDFISQYVIREPMDVPNDFTSGNVPLNTQPKNLRDNMEEKPFIMSIHDRDLYTGDEISYNINMSTKNDIPISSKNDVYSGIDLINDSLSGNQPIDIYDEVLKRKENELFGTHHPKNTTTNRFAKLTNSDPIMNQLNLLHKWLDRHRGMCEQWNNKEDILNKLNEQWNKDNDGDNVENDNRSLNTNVSIEIDMDNPKPINQFSNMDTKVDTPTMDNMEDDIYYDVNDDDNQPSVDDIPMDHNKVDVDIPKKVHVEMKILNNISKSSLEQQFPISDVWNI</sequence>
<gene>
    <name evidence="10" type="ORF">PRG01_0907900</name>
</gene>
<dbReference type="InterPro" id="IPR004258">
    <property type="entry name" value="DBL"/>
</dbReference>
<feature type="domain" description="Plasmodium falciparum erythrocyte membrane protein-1 N-terminal segment" evidence="6">
    <location>
        <begin position="13"/>
        <end position="49"/>
    </location>
</feature>
<feature type="domain" description="Duffy-binding-like" evidence="9">
    <location>
        <begin position="995"/>
        <end position="1107"/>
    </location>
</feature>
<dbReference type="Pfam" id="PF05424">
    <property type="entry name" value="Duffy_binding"/>
    <property type="match status" value="7"/>
</dbReference>
<feature type="domain" description="Duffy-binding-like" evidence="3">
    <location>
        <begin position="565"/>
        <end position="708"/>
    </location>
</feature>
<dbReference type="Pfam" id="PF03011">
    <property type="entry name" value="PFEMP"/>
    <property type="match status" value="2"/>
</dbReference>
<evidence type="ECO:0000259" key="3">
    <source>
        <dbReference type="Pfam" id="PF03011"/>
    </source>
</evidence>
<evidence type="ECO:0000259" key="8">
    <source>
        <dbReference type="Pfam" id="PF21807"/>
    </source>
</evidence>
<protein>
    <submittedName>
        <fullName evidence="10">Erythrocyte membrane protein 1, PfEMP1, putative</fullName>
    </submittedName>
</protein>
<evidence type="ECO:0000259" key="5">
    <source>
        <dbReference type="Pfam" id="PF15445"/>
    </source>
</evidence>
<feature type="domain" description="PfEMP1 CIDRalpha1" evidence="8">
    <location>
        <begin position="496"/>
        <end position="552"/>
    </location>
</feature>
<dbReference type="Gene3D" id="1.20.58.1930">
    <property type="match status" value="2"/>
</dbReference>
<dbReference type="FunFam" id="1.20.1310.20:FF:000023">
    <property type="entry name" value="Erythrocyte membrane protein 1, PfEMP1"/>
    <property type="match status" value="1"/>
</dbReference>
<feature type="domain" description="Duffy-antigen binding" evidence="4">
    <location>
        <begin position="1996"/>
        <end position="2170"/>
    </location>
</feature>
<dbReference type="InterPro" id="IPR049158">
    <property type="entry name" value="PfEMP1_CIDRalpha1_dom"/>
</dbReference>
<feature type="compositionally biased region" description="Polar residues" evidence="2">
    <location>
        <begin position="2641"/>
        <end position="2657"/>
    </location>
</feature>
<feature type="region of interest" description="Disordered" evidence="2">
    <location>
        <begin position="3904"/>
        <end position="3923"/>
    </location>
</feature>
<dbReference type="InterPro" id="IPR008602">
    <property type="entry name" value="Duffy-antigen-binding"/>
</dbReference>
<evidence type="ECO:0000259" key="6">
    <source>
        <dbReference type="Pfam" id="PF15447"/>
    </source>
</evidence>
<proteinExistence type="predicted"/>
<feature type="region of interest" description="Disordered" evidence="2">
    <location>
        <begin position="744"/>
        <end position="769"/>
    </location>
</feature>
<feature type="domain" description="Duffy-antigen binding" evidence="4">
    <location>
        <begin position="1649"/>
        <end position="1813"/>
    </location>
</feature>
<dbReference type="SUPFAM" id="SSF140924">
    <property type="entry name" value="Duffy binding domain-like"/>
    <property type="match status" value="9"/>
</dbReference>
<feature type="domain" description="Duffy-antigen binding" evidence="4">
    <location>
        <begin position="823"/>
        <end position="991"/>
    </location>
</feature>
<dbReference type="Pfam" id="PF15447">
    <property type="entry name" value="NTS"/>
    <property type="match status" value="1"/>
</dbReference>
<evidence type="ECO:0000259" key="7">
    <source>
        <dbReference type="Pfam" id="PF18562"/>
    </source>
</evidence>
<dbReference type="Gene3D" id="1.10.1900.40">
    <property type="entry name" value="Acidic terminal segments, variant surface antigen of PfEMP1"/>
    <property type="match status" value="2"/>
</dbReference>
<organism evidence="10 11">
    <name type="scientific">Plasmodium reichenowi</name>
    <dbReference type="NCBI Taxonomy" id="5854"/>
    <lineage>
        <taxon>Eukaryota</taxon>
        <taxon>Sar</taxon>
        <taxon>Alveolata</taxon>
        <taxon>Apicomplexa</taxon>
        <taxon>Aconoidasida</taxon>
        <taxon>Haemosporida</taxon>
        <taxon>Plasmodiidae</taxon>
        <taxon>Plasmodium</taxon>
        <taxon>Plasmodium (Laverania)</taxon>
    </lineage>
</organism>
<accession>A0A2P9DCG7</accession>
<dbReference type="FunFam" id="1.10.1900.40:FF:000001">
    <property type="entry name" value="Erythrocyte membrane protein 1"/>
    <property type="match status" value="1"/>
</dbReference>
<feature type="region of interest" description="Disordered" evidence="2">
    <location>
        <begin position="2635"/>
        <end position="2671"/>
    </location>
</feature>
<feature type="domain" description="Duffy-binding-like" evidence="9">
    <location>
        <begin position="2239"/>
        <end position="2383"/>
    </location>
</feature>
<feature type="region of interest" description="Disordered" evidence="2">
    <location>
        <begin position="1881"/>
        <end position="1901"/>
    </location>
</feature>
<feature type="domain" description="Duffy-antigen binding" evidence="4">
    <location>
        <begin position="2796"/>
        <end position="2963"/>
    </location>
</feature>
<evidence type="ECO:0000259" key="4">
    <source>
        <dbReference type="Pfam" id="PF05424"/>
    </source>
</evidence>
<dbReference type="FunFam" id="1.20.58.830:FF:000005">
    <property type="entry name" value="Erythrocyte membrane protein 1, PfEMP1"/>
    <property type="match status" value="1"/>
</dbReference>
<keyword evidence="1" id="KW-0175">Coiled coil</keyword>
<feature type="domain" description="Duffy-antigen binding" evidence="4">
    <location>
        <begin position="1245"/>
        <end position="1396"/>
    </location>
</feature>
<dbReference type="Pfam" id="PF22672">
    <property type="entry name" value="DBL_C"/>
    <property type="match status" value="3"/>
</dbReference>
<dbReference type="OrthoDB" id="378917at2759"/>
<dbReference type="EMBL" id="LT969572">
    <property type="protein sequence ID" value="SOV78732.1"/>
    <property type="molecule type" value="Genomic_DNA"/>
</dbReference>
<dbReference type="InterPro" id="IPR041480">
    <property type="entry name" value="CIDR1_gamma"/>
</dbReference>
<dbReference type="Proteomes" id="UP000240500">
    <property type="component" value="Chromosome 9"/>
</dbReference>
<evidence type="ECO:0000256" key="1">
    <source>
        <dbReference type="SAM" id="Coils"/>
    </source>
</evidence>
<dbReference type="FunFam" id="1.20.58.1930:FF:000002">
    <property type="entry name" value="Erythrocyte membrane protein 1, PfEMP1"/>
    <property type="match status" value="1"/>
</dbReference>
<dbReference type="InterPro" id="IPR029210">
    <property type="entry name" value="PfEMP1_NTS"/>
</dbReference>
<feature type="compositionally biased region" description="Basic and acidic residues" evidence="2">
    <location>
        <begin position="744"/>
        <end position="753"/>
    </location>
</feature>
<dbReference type="Pfam" id="PF18562">
    <property type="entry name" value="CIDR1_gamma"/>
    <property type="match status" value="1"/>
</dbReference>
<dbReference type="Gene3D" id="1.20.1310.20">
    <property type="entry name" value="Duffy-antigen binding domain"/>
    <property type="match status" value="7"/>
</dbReference>
<feature type="domain" description="Duffy-binding-like" evidence="9">
    <location>
        <begin position="301"/>
        <end position="455"/>
    </location>
</feature>
<feature type="coiled-coil region" evidence="1">
    <location>
        <begin position="364"/>
        <end position="391"/>
    </location>
</feature>
<dbReference type="InterPro" id="IPR054595">
    <property type="entry name" value="DBL_C"/>
</dbReference>
<feature type="domain" description="Duffy-binding-like" evidence="3">
    <location>
        <begin position="2496"/>
        <end position="2641"/>
    </location>
</feature>
<evidence type="ECO:0000259" key="9">
    <source>
        <dbReference type="Pfam" id="PF22672"/>
    </source>
</evidence>
<name>A0A2P9DCG7_PLARE</name>
<evidence type="ECO:0000313" key="11">
    <source>
        <dbReference type="Proteomes" id="UP000240500"/>
    </source>
</evidence>